<dbReference type="GO" id="GO:0016810">
    <property type="term" value="F:hydrolase activity, acting on carbon-nitrogen (but not peptide) bonds"/>
    <property type="evidence" value="ECO:0007669"/>
    <property type="project" value="InterPro"/>
</dbReference>
<dbReference type="GO" id="GO:0005975">
    <property type="term" value="P:carbohydrate metabolic process"/>
    <property type="evidence" value="ECO:0007669"/>
    <property type="project" value="InterPro"/>
</dbReference>
<feature type="transmembrane region" description="Helical" evidence="3">
    <location>
        <begin position="7"/>
        <end position="28"/>
    </location>
</feature>
<name>A0A1G9S298_9FIRM</name>
<dbReference type="CDD" id="cd10918">
    <property type="entry name" value="CE4_NodB_like_5s_6s"/>
    <property type="match status" value="1"/>
</dbReference>
<dbReference type="RefSeq" id="WP_245675061.1">
    <property type="nucleotide sequence ID" value="NZ_FNHQ01000004.1"/>
</dbReference>
<keyword evidence="2" id="KW-0732">Signal</keyword>
<evidence type="ECO:0000313" key="5">
    <source>
        <dbReference type="EMBL" id="SDM29534.1"/>
    </source>
</evidence>
<dbReference type="InterPro" id="IPR002509">
    <property type="entry name" value="NODB_dom"/>
</dbReference>
<evidence type="ECO:0000256" key="2">
    <source>
        <dbReference type="ARBA" id="ARBA00022729"/>
    </source>
</evidence>
<dbReference type="PROSITE" id="PS51677">
    <property type="entry name" value="NODB"/>
    <property type="match status" value="1"/>
</dbReference>
<keyword evidence="3" id="KW-0472">Membrane</keyword>
<dbReference type="EMBL" id="FNHQ01000004">
    <property type="protein sequence ID" value="SDM29534.1"/>
    <property type="molecule type" value="Genomic_DNA"/>
</dbReference>
<evidence type="ECO:0000256" key="1">
    <source>
        <dbReference type="ARBA" id="ARBA00004613"/>
    </source>
</evidence>
<gene>
    <name evidence="5" type="ORF">SAMN05660299_00606</name>
</gene>
<sequence>MKKIIYWLVGVMLALVVLIVGIFSYWYLGAANYHLTGVPVLNYHQVNDKYKTALTMTTADFEEQMKYLHDRGYHAITQKQFIQYMRGDGALPDKPVLITFDDGYVDNYECAYPIMKKYHMTGTIFLIMDLMEKPGYLTWNQVQSMSKNGMEFGSHTISHKPLPSFDENRMKYELTQSKQLMEQKLGKRVTCIAYPEGKYNDLVKTQTKAAGYSLAFTVNTGRDFPWDDPYELDRVPFFEGPMSFEHFEFRLIFSAFSALLWNTHAYLAHTEWCKPAAKYVPQP</sequence>
<comment type="subcellular location">
    <subcellularLocation>
        <location evidence="1">Secreted</location>
    </subcellularLocation>
</comment>
<proteinExistence type="predicted"/>
<accession>A0A1G9S298</accession>
<dbReference type="Pfam" id="PF01522">
    <property type="entry name" value="Polysacc_deac_1"/>
    <property type="match status" value="1"/>
</dbReference>
<dbReference type="PANTHER" id="PTHR34216:SF3">
    <property type="entry name" value="POLY-BETA-1,6-N-ACETYL-D-GLUCOSAMINE N-DEACETYLASE"/>
    <property type="match status" value="1"/>
</dbReference>
<dbReference type="PANTHER" id="PTHR34216">
    <property type="match status" value="1"/>
</dbReference>
<dbReference type="SUPFAM" id="SSF88713">
    <property type="entry name" value="Glycoside hydrolase/deacetylase"/>
    <property type="match status" value="1"/>
</dbReference>
<protein>
    <submittedName>
        <fullName evidence="5">Peptidoglycan/xylan/chitin deacetylase, PgdA/CDA1 family</fullName>
    </submittedName>
</protein>
<dbReference type="GO" id="GO:0005576">
    <property type="term" value="C:extracellular region"/>
    <property type="evidence" value="ECO:0007669"/>
    <property type="project" value="UniProtKB-SubCell"/>
</dbReference>
<keyword evidence="6" id="KW-1185">Reference proteome</keyword>
<feature type="domain" description="NodB homology" evidence="4">
    <location>
        <begin position="94"/>
        <end position="283"/>
    </location>
</feature>
<dbReference type="Gene3D" id="3.20.20.370">
    <property type="entry name" value="Glycoside hydrolase/deacetylase"/>
    <property type="match status" value="1"/>
</dbReference>
<keyword evidence="3" id="KW-1133">Transmembrane helix</keyword>
<evidence type="ECO:0000256" key="3">
    <source>
        <dbReference type="SAM" id="Phobius"/>
    </source>
</evidence>
<dbReference type="STRING" id="349095.SAMN05660299_00606"/>
<reference evidence="5 6" key="1">
    <citation type="submission" date="2016-10" db="EMBL/GenBank/DDBJ databases">
        <authorList>
            <person name="de Groot N.N."/>
        </authorList>
    </citation>
    <scope>NUCLEOTIDE SEQUENCE [LARGE SCALE GENOMIC DNA]</scope>
    <source>
        <strain evidence="5 6">DSM 16981</strain>
    </source>
</reference>
<organism evidence="5 6">
    <name type="scientific">Megasphaera paucivorans</name>
    <dbReference type="NCBI Taxonomy" id="349095"/>
    <lineage>
        <taxon>Bacteria</taxon>
        <taxon>Bacillati</taxon>
        <taxon>Bacillota</taxon>
        <taxon>Negativicutes</taxon>
        <taxon>Veillonellales</taxon>
        <taxon>Veillonellaceae</taxon>
        <taxon>Megasphaera</taxon>
    </lineage>
</organism>
<dbReference type="InterPro" id="IPR011330">
    <property type="entry name" value="Glyco_hydro/deAcase_b/a-brl"/>
</dbReference>
<dbReference type="Proteomes" id="UP000199309">
    <property type="component" value="Unassembled WGS sequence"/>
</dbReference>
<dbReference type="InterPro" id="IPR051398">
    <property type="entry name" value="Polysacch_Deacetylase"/>
</dbReference>
<keyword evidence="3" id="KW-0812">Transmembrane</keyword>
<evidence type="ECO:0000313" key="6">
    <source>
        <dbReference type="Proteomes" id="UP000199309"/>
    </source>
</evidence>
<evidence type="ECO:0000259" key="4">
    <source>
        <dbReference type="PROSITE" id="PS51677"/>
    </source>
</evidence>
<dbReference type="AlphaFoldDB" id="A0A1G9S298"/>